<evidence type="ECO:0000313" key="2">
    <source>
        <dbReference type="EMBL" id="SEV86471.1"/>
    </source>
</evidence>
<dbReference type="STRING" id="99656.SAMN05421659_101434"/>
<dbReference type="PROSITE" id="PS51482">
    <property type="entry name" value="DEGV"/>
    <property type="match status" value="1"/>
</dbReference>
<dbReference type="RefSeq" id="WP_092450079.1">
    <property type="nucleotide sequence ID" value="NZ_FOJI01000001.1"/>
</dbReference>
<dbReference type="Gene3D" id="3.30.1180.10">
    <property type="match status" value="1"/>
</dbReference>
<dbReference type="InterPro" id="IPR050270">
    <property type="entry name" value="DegV_domain_contain"/>
</dbReference>
<evidence type="ECO:0000256" key="1">
    <source>
        <dbReference type="ARBA" id="ARBA00023121"/>
    </source>
</evidence>
<dbReference type="OrthoDB" id="9780216at2"/>
<dbReference type="PANTHER" id="PTHR33434">
    <property type="entry name" value="DEGV DOMAIN-CONTAINING PROTEIN DR_1986-RELATED"/>
    <property type="match status" value="1"/>
</dbReference>
<gene>
    <name evidence="2" type="ORF">SAMN05421659_101434</name>
</gene>
<dbReference type="Pfam" id="PF02645">
    <property type="entry name" value="DegV"/>
    <property type="match status" value="1"/>
</dbReference>
<dbReference type="NCBIfam" id="TIGR00762">
    <property type="entry name" value="DegV"/>
    <property type="match status" value="1"/>
</dbReference>
<reference evidence="2 3" key="1">
    <citation type="submission" date="2016-10" db="EMBL/GenBank/DDBJ databases">
        <authorList>
            <person name="de Groot N.N."/>
        </authorList>
    </citation>
    <scope>NUCLEOTIDE SEQUENCE [LARGE SCALE GENOMIC DNA]</scope>
    <source>
        <strain evidence="2 3">DSM 9179</strain>
    </source>
</reference>
<keyword evidence="1" id="KW-0446">Lipid-binding</keyword>
<sequence length="292" mass="32001">MNSVAILTDSNSGITQEQAKNIGVYVIPMPFYINGEMFLEGINLSQEEFYKRLSEDADISTSQPSIGELTQMWDELLKEHDEIIFIPMSSGLSGTCQTATMLAGDYDEKVEVVNNQRISVTQKRSVLDAKMLAEKGKTAAQIKEILEKEKSESSIYITLETLKYLKKGGRITPGAAAIGTILNIKPVLQIQGDKLDAYAKARGKSSAKKLMLKAIQNDFDTRFKDAVSEGKVYLEAAYGGNPQEAADWAEELKNTYPNMQFNIDPMSLSIACHIGAGALAVACSKAIPEELI</sequence>
<evidence type="ECO:0000313" key="3">
    <source>
        <dbReference type="Proteomes" id="UP000199701"/>
    </source>
</evidence>
<dbReference type="EMBL" id="FOJI01000001">
    <property type="protein sequence ID" value="SEV86471.1"/>
    <property type="molecule type" value="Genomic_DNA"/>
</dbReference>
<dbReference type="PANTHER" id="PTHR33434:SF2">
    <property type="entry name" value="FATTY ACID-BINDING PROTEIN TM_1468"/>
    <property type="match status" value="1"/>
</dbReference>
<dbReference type="AlphaFoldDB" id="A0A1I0MG72"/>
<accession>A0A1I0MG72</accession>
<keyword evidence="3" id="KW-1185">Reference proteome</keyword>
<name>A0A1I0MG72_9FIRM</name>
<dbReference type="GO" id="GO:0008289">
    <property type="term" value="F:lipid binding"/>
    <property type="evidence" value="ECO:0007669"/>
    <property type="project" value="UniProtKB-KW"/>
</dbReference>
<protein>
    <submittedName>
        <fullName evidence="2">EDD domain protein, DegV family</fullName>
    </submittedName>
</protein>
<dbReference type="InterPro" id="IPR003797">
    <property type="entry name" value="DegV"/>
</dbReference>
<dbReference type="SUPFAM" id="SSF82549">
    <property type="entry name" value="DAK1/DegV-like"/>
    <property type="match status" value="1"/>
</dbReference>
<organism evidence="2 3">
    <name type="scientific">[Clostridium] fimetarium</name>
    <dbReference type="NCBI Taxonomy" id="99656"/>
    <lineage>
        <taxon>Bacteria</taxon>
        <taxon>Bacillati</taxon>
        <taxon>Bacillota</taxon>
        <taxon>Clostridia</taxon>
        <taxon>Lachnospirales</taxon>
        <taxon>Lachnospiraceae</taxon>
    </lineage>
</organism>
<proteinExistence type="predicted"/>
<dbReference type="Proteomes" id="UP000199701">
    <property type="component" value="Unassembled WGS sequence"/>
</dbReference>
<dbReference type="InterPro" id="IPR043168">
    <property type="entry name" value="DegV_C"/>
</dbReference>
<dbReference type="Gene3D" id="3.40.50.10170">
    <property type="match status" value="1"/>
</dbReference>